<dbReference type="InterPro" id="IPR027417">
    <property type="entry name" value="P-loop_NTPase"/>
</dbReference>
<evidence type="ECO:0000313" key="6">
    <source>
        <dbReference type="Proteomes" id="UP001165341"/>
    </source>
</evidence>
<evidence type="ECO:0000313" key="5">
    <source>
        <dbReference type="EMBL" id="MCI4659092.1"/>
    </source>
</evidence>
<dbReference type="PROSITE" id="PS00622">
    <property type="entry name" value="HTH_LUXR_1"/>
    <property type="match status" value="1"/>
</dbReference>
<evidence type="ECO:0000256" key="2">
    <source>
        <dbReference type="ARBA" id="ARBA00023125"/>
    </source>
</evidence>
<dbReference type="Gene3D" id="1.25.40.10">
    <property type="entry name" value="Tetratricopeptide repeat domain"/>
    <property type="match status" value="1"/>
</dbReference>
<dbReference type="SUPFAM" id="SSF52540">
    <property type="entry name" value="P-loop containing nucleoside triphosphate hydrolases"/>
    <property type="match status" value="1"/>
</dbReference>
<dbReference type="SUPFAM" id="SSF48452">
    <property type="entry name" value="TPR-like"/>
    <property type="match status" value="1"/>
</dbReference>
<gene>
    <name evidence="5" type="ORF">MQH31_14885</name>
</gene>
<dbReference type="PROSITE" id="PS50043">
    <property type="entry name" value="HTH_LUXR_2"/>
    <property type="match status" value="1"/>
</dbReference>
<protein>
    <submittedName>
        <fullName evidence="5">Helix-turn-helix transcriptional regulator</fullName>
    </submittedName>
</protein>
<dbReference type="GO" id="GO:0006355">
    <property type="term" value="P:regulation of DNA-templated transcription"/>
    <property type="evidence" value="ECO:0007669"/>
    <property type="project" value="InterPro"/>
</dbReference>
<name>A0AA41UGE1_9MICO</name>
<dbReference type="SUPFAM" id="SSF46894">
    <property type="entry name" value="C-terminal effector domain of the bipartite response regulators"/>
    <property type="match status" value="1"/>
</dbReference>
<dbReference type="InterPro" id="IPR041664">
    <property type="entry name" value="AAA_16"/>
</dbReference>
<dbReference type="CDD" id="cd06170">
    <property type="entry name" value="LuxR_C_like"/>
    <property type="match status" value="1"/>
</dbReference>
<dbReference type="Pfam" id="PF00196">
    <property type="entry name" value="GerE"/>
    <property type="match status" value="1"/>
</dbReference>
<evidence type="ECO:0000256" key="3">
    <source>
        <dbReference type="ARBA" id="ARBA00023163"/>
    </source>
</evidence>
<dbReference type="InterPro" id="IPR000792">
    <property type="entry name" value="Tscrpt_reg_LuxR_C"/>
</dbReference>
<dbReference type="GO" id="GO:0003677">
    <property type="term" value="F:DNA binding"/>
    <property type="evidence" value="ECO:0007669"/>
    <property type="project" value="UniProtKB-KW"/>
</dbReference>
<accession>A0AA41UGE1</accession>
<dbReference type="Gene3D" id="1.10.10.10">
    <property type="entry name" value="Winged helix-like DNA-binding domain superfamily/Winged helix DNA-binding domain"/>
    <property type="match status" value="1"/>
</dbReference>
<feature type="domain" description="HTH luxR-type" evidence="4">
    <location>
        <begin position="820"/>
        <end position="885"/>
    </location>
</feature>
<dbReference type="EMBL" id="JALGAR010000004">
    <property type="protein sequence ID" value="MCI4659092.1"/>
    <property type="molecule type" value="Genomic_DNA"/>
</dbReference>
<evidence type="ECO:0000256" key="1">
    <source>
        <dbReference type="ARBA" id="ARBA00023015"/>
    </source>
</evidence>
<keyword evidence="6" id="KW-1185">Reference proteome</keyword>
<dbReference type="PANTHER" id="PTHR44688">
    <property type="entry name" value="DNA-BINDING TRANSCRIPTIONAL ACTIVATOR DEVR_DOSR"/>
    <property type="match status" value="1"/>
</dbReference>
<comment type="caution">
    <text evidence="5">The sequence shown here is derived from an EMBL/GenBank/DDBJ whole genome shotgun (WGS) entry which is preliminary data.</text>
</comment>
<dbReference type="Pfam" id="PF13191">
    <property type="entry name" value="AAA_16"/>
    <property type="match status" value="1"/>
</dbReference>
<dbReference type="PRINTS" id="PR00038">
    <property type="entry name" value="HTHLUXR"/>
</dbReference>
<dbReference type="AlphaFoldDB" id="A0AA41UGE1"/>
<dbReference type="RefSeq" id="WP_243012707.1">
    <property type="nucleotide sequence ID" value="NZ_JALGAR010000004.1"/>
</dbReference>
<proteinExistence type="predicted"/>
<dbReference type="InterPro" id="IPR036388">
    <property type="entry name" value="WH-like_DNA-bd_sf"/>
</dbReference>
<keyword evidence="1" id="KW-0805">Transcription regulation</keyword>
<dbReference type="Proteomes" id="UP001165341">
    <property type="component" value="Unassembled WGS sequence"/>
</dbReference>
<reference evidence="5" key="1">
    <citation type="submission" date="2022-03" db="EMBL/GenBank/DDBJ databases">
        <title>Cryobacterium sp. nov. strain ZS14-85, isolated from Antarctic soil.</title>
        <authorList>
            <person name="Li J."/>
            <person name="Niu G."/>
        </authorList>
    </citation>
    <scope>NUCLEOTIDE SEQUENCE</scope>
    <source>
        <strain evidence="5">ZS14-85</strain>
    </source>
</reference>
<sequence length="897" mass="96582">MKSSIHRDTLGAILDLATAPHESALLVVGEPGSGKSRLLASVEPIAGVEIFRVRINPAEAGFPLSGLSAFVASFQNPAAAALSSELLIPGEADAQLAARAAELLTLIRDFTPATTLLLIDDLDLMDLASQTVFAMVAARLGGTGMRLVGTVCAEPPVGPLASLPRITLDRLSFAESMILATELLGPQSDEALRRMLASSSSGSPSELARNARLLTGRHLGNAAPVALPFRASRAPSTRTSEEPDDQHLLLAMLSCSYLSSQDPIRQSGDPLRGALEELLSAGTVIRDGRYLRISDSALRSHLYWSIDAGTRAEFHARAARSEAAPGGDPGLAAWHRSWADAGSLSSDELLASAAEFARRGLIWQAVELAERALALALDATGSPDALLEVAEALYRQGELSYAARYARLGQRRPGSIATGTQLAILRTGIEFMSTHQLLTTDLDDWVGPRDAGSRAEDLVRMLGMSALSHAERWEVEAAREALARGRHLLESATPEARELHELSALLLGALEGDPGPATRMFERLSRHGWTEETSARALSVLGRSLTFIDRYGDARRVLRTVVGLEPPPEPLVLQTARYYLAENEILAGNQFEAMAIIESLTGSGTEQVHRRPLQLLTAWYWQARGDRARADAAIELCNRSFATSDHPALAARLVADQGRFALMEGRFDDAIAFLSRAGTIGSAFRNPSLLRSQVDLIEAYVLSGRLREAVIQFREFRARARPFHSRWTVLASARAEALLTPGEASVAVFEQAVGLWQPGDSQFEQGRTLLSYADRLVSLGHGREGADQYLAARMIFTQLGAIPWARKADAVRLGTHAPSVNPLLAALAPDERLVAELVQQGKRNKEIAAELFVSLRTVEVRLTRTYNKLGAKSRSHLIALLSGSGAMLADGAASGMI</sequence>
<dbReference type="InterPro" id="IPR016032">
    <property type="entry name" value="Sig_transdc_resp-reg_C-effctor"/>
</dbReference>
<dbReference type="PANTHER" id="PTHR44688:SF16">
    <property type="entry name" value="DNA-BINDING TRANSCRIPTIONAL ACTIVATOR DEVR_DOSR"/>
    <property type="match status" value="1"/>
</dbReference>
<keyword evidence="2" id="KW-0238">DNA-binding</keyword>
<dbReference type="InterPro" id="IPR011990">
    <property type="entry name" value="TPR-like_helical_dom_sf"/>
</dbReference>
<organism evidence="5 6">
    <name type="scientific">Cryobacterium zhongshanensis</name>
    <dbReference type="NCBI Taxonomy" id="2928153"/>
    <lineage>
        <taxon>Bacteria</taxon>
        <taxon>Bacillati</taxon>
        <taxon>Actinomycetota</taxon>
        <taxon>Actinomycetes</taxon>
        <taxon>Micrococcales</taxon>
        <taxon>Microbacteriaceae</taxon>
        <taxon>Cryobacterium</taxon>
    </lineage>
</organism>
<keyword evidence="3" id="KW-0804">Transcription</keyword>
<evidence type="ECO:0000259" key="4">
    <source>
        <dbReference type="PROSITE" id="PS50043"/>
    </source>
</evidence>
<dbReference type="SMART" id="SM00421">
    <property type="entry name" value="HTH_LUXR"/>
    <property type="match status" value="1"/>
</dbReference>